<dbReference type="GO" id="GO:0005814">
    <property type="term" value="C:centriole"/>
    <property type="evidence" value="ECO:0007669"/>
    <property type="project" value="TreeGrafter"/>
</dbReference>
<feature type="compositionally biased region" description="Basic and acidic residues" evidence="3">
    <location>
        <begin position="346"/>
        <end position="363"/>
    </location>
</feature>
<feature type="compositionally biased region" description="Basic and acidic residues" evidence="3">
    <location>
        <begin position="29"/>
        <end position="57"/>
    </location>
</feature>
<gene>
    <name evidence="4" type="primary">Cenpj_3</name>
    <name evidence="4" type="ORF">SCLMEX_R15706</name>
</gene>
<protein>
    <submittedName>
        <fullName evidence="4">CENPJ protein</fullName>
    </submittedName>
</protein>
<dbReference type="InterPro" id="IPR026581">
    <property type="entry name" value="TCP10L/CENPJ"/>
</dbReference>
<dbReference type="GO" id="GO:0015631">
    <property type="term" value="F:tubulin binding"/>
    <property type="evidence" value="ECO:0007669"/>
    <property type="project" value="TreeGrafter"/>
</dbReference>
<reference evidence="4 5" key="1">
    <citation type="submission" date="2019-09" db="EMBL/GenBank/DDBJ databases">
        <title>Bird 10,000 Genomes (B10K) Project - Family phase.</title>
        <authorList>
            <person name="Zhang G."/>
        </authorList>
    </citation>
    <scope>NUCLEOTIDE SEQUENCE [LARGE SCALE GENOMIC DNA]</scope>
    <source>
        <strain evidence="4">B10K-DU-001-03</strain>
        <tissue evidence="4">Muscle</tissue>
    </source>
</reference>
<feature type="compositionally biased region" description="Basic and acidic residues" evidence="3">
    <location>
        <begin position="91"/>
        <end position="100"/>
    </location>
</feature>
<comment type="similarity">
    <text evidence="1">Belongs to the TCP10 family.</text>
</comment>
<dbReference type="EMBL" id="VWZF01000899">
    <property type="protein sequence ID" value="NXF72147.1"/>
    <property type="molecule type" value="Genomic_DNA"/>
</dbReference>
<dbReference type="GO" id="GO:0005813">
    <property type="term" value="C:centrosome"/>
    <property type="evidence" value="ECO:0007669"/>
    <property type="project" value="TreeGrafter"/>
</dbReference>
<name>A0A7K8W0F2_9FURN</name>
<dbReference type="GO" id="GO:0061511">
    <property type="term" value="P:centriole elongation"/>
    <property type="evidence" value="ECO:0007669"/>
    <property type="project" value="TreeGrafter"/>
</dbReference>
<keyword evidence="5" id="KW-1185">Reference proteome</keyword>
<feature type="region of interest" description="Disordered" evidence="3">
    <location>
        <begin position="234"/>
        <end position="328"/>
    </location>
</feature>
<dbReference type="PANTHER" id="PTHR10331">
    <property type="entry name" value="T COMPLEX PROTEIN 10"/>
    <property type="match status" value="1"/>
</dbReference>
<feature type="compositionally biased region" description="Low complexity" evidence="3">
    <location>
        <begin position="309"/>
        <end position="319"/>
    </location>
</feature>
<evidence type="ECO:0000256" key="2">
    <source>
        <dbReference type="SAM" id="Coils"/>
    </source>
</evidence>
<evidence type="ECO:0000313" key="4">
    <source>
        <dbReference type="EMBL" id="NXF72147.1"/>
    </source>
</evidence>
<dbReference type="Proteomes" id="UP000588334">
    <property type="component" value="Unassembled WGS sequence"/>
</dbReference>
<dbReference type="GO" id="GO:0060271">
    <property type="term" value="P:cilium assembly"/>
    <property type="evidence" value="ECO:0007669"/>
    <property type="project" value="TreeGrafter"/>
</dbReference>
<dbReference type="AlphaFoldDB" id="A0A7K8W0F2"/>
<feature type="compositionally biased region" description="Polar residues" evidence="3">
    <location>
        <begin position="281"/>
        <end position="291"/>
    </location>
</feature>
<feature type="coiled-coil region" evidence="2">
    <location>
        <begin position="483"/>
        <end position="542"/>
    </location>
</feature>
<proteinExistence type="inferred from homology"/>
<feature type="region of interest" description="Disordered" evidence="3">
    <location>
        <begin position="29"/>
        <end position="60"/>
    </location>
</feature>
<dbReference type="PANTHER" id="PTHR10331:SF25">
    <property type="entry name" value="T-COMPLEX PROTEIN 10A-RELATED"/>
    <property type="match status" value="1"/>
</dbReference>
<sequence>IQMHTYEKNPDCAFAEWEIKADCEAKVVEQSAEEKEVTGRDEDSKESPVDQSQRRCPEILQPCPEAVTDMNLQVGEERETHRHSLGQGGRADGRPLKGTLRKDLGRVDQPLKGHLIVGAKTSLEVLQRHSPLQDLETDRIKEAECSAGSAFTLGQKRVQIHPQERVLGSQNSEDKIQIHTGFKMVNDKIIKITCSPPETVEKGGSSSALQQDWQRKGTVASMWQVASLSCEPSCLSRNSDDDPKSHYVQYPSQHVPQGVDHIDRHLDLSDGDYASDEPSGTEKTSSKIFNRSSRRKQDIQAIAGQQDLSCSTSSSDSSTGAVSLKGSKAHSSLQQSLFHFTRLKRREHEPESKNENKASDVKSLHLPSSRVAHFKIKDTPEVEGLQKKLFADTLDVLTEETQNILSRGLETGSNRGTSSLKEAKEEHEKAMHFHSRTLLYQLQPVSSQELTHPLECRRDQTHPLQKEKIAQSKFRGTTTVTGENVKLEEIQILKQQIAGLQEEFKRNESCWRAAYSKLRDQVELLTRQNMELRDELRVSQHQRWKAERNPKAMNFLDRKSETPVAEAILRETATSSKYEESPWRDDQKSHSISHMGLKTCLQKHFMRDVNSKGLFVFLHIVHQPPPLGRRTEGRKSPGAVSHLRGHFKESNSSSCIKGTPLPISDSSEDMSFSHNHSNDTCCFALCNNNEEIE</sequence>
<evidence type="ECO:0000256" key="3">
    <source>
        <dbReference type="SAM" id="MobiDB-lite"/>
    </source>
</evidence>
<keyword evidence="2" id="KW-0175">Coiled coil</keyword>
<accession>A0A7K8W0F2</accession>
<evidence type="ECO:0000313" key="5">
    <source>
        <dbReference type="Proteomes" id="UP000588334"/>
    </source>
</evidence>
<feature type="region of interest" description="Disordered" evidence="3">
    <location>
        <begin position="627"/>
        <end position="655"/>
    </location>
</feature>
<feature type="region of interest" description="Disordered" evidence="3">
    <location>
        <begin position="77"/>
        <end position="100"/>
    </location>
</feature>
<feature type="region of interest" description="Disordered" evidence="3">
    <location>
        <begin position="340"/>
        <end position="364"/>
    </location>
</feature>
<feature type="non-terminal residue" evidence="4">
    <location>
        <position position="693"/>
    </location>
</feature>
<organism evidence="4 5">
    <name type="scientific">Sclerurus mexicanus</name>
    <name type="common">tawny-throated leaftosser</name>
    <dbReference type="NCBI Taxonomy" id="265632"/>
    <lineage>
        <taxon>Eukaryota</taxon>
        <taxon>Metazoa</taxon>
        <taxon>Chordata</taxon>
        <taxon>Craniata</taxon>
        <taxon>Vertebrata</taxon>
        <taxon>Euteleostomi</taxon>
        <taxon>Archelosauria</taxon>
        <taxon>Archosauria</taxon>
        <taxon>Dinosauria</taxon>
        <taxon>Saurischia</taxon>
        <taxon>Theropoda</taxon>
        <taxon>Coelurosauria</taxon>
        <taxon>Aves</taxon>
        <taxon>Neognathae</taxon>
        <taxon>Neoaves</taxon>
        <taxon>Telluraves</taxon>
        <taxon>Australaves</taxon>
        <taxon>Passeriformes</taxon>
        <taxon>Furnariidae</taxon>
        <taxon>Sclerurus</taxon>
    </lineage>
</organism>
<evidence type="ECO:0000256" key="1">
    <source>
        <dbReference type="ARBA" id="ARBA00005627"/>
    </source>
</evidence>
<comment type="caution">
    <text evidence="4">The sequence shown here is derived from an EMBL/GenBank/DDBJ whole genome shotgun (WGS) entry which is preliminary data.</text>
</comment>
<feature type="non-terminal residue" evidence="4">
    <location>
        <position position="1"/>
    </location>
</feature>
<dbReference type="OrthoDB" id="10252174at2759"/>